<accession>A0AAD1U8P0</accession>
<sequence>MEKLKGKAKYKPGLQPFCGARIKRKIFTHEDYAPGQAETDEIAKDFDNLYEWNSKEVGDSVENKRGNPNVFAYNISAQKSQPLHNPDYYNTGGRSSQGLGEKRLKRQHKDFNLGQGLEQSIKNLRKNHHKMPADFEFSPDDQDFNKVNKFDDLDLDLDENSAEIEEDFRNLDKLDSSKHERNNSLNLGSVYSKNEYQFDDKVSSVQRDLSIDNYSNESGTDNENDRYKSLINSSDMSNSENDDRIAQLGEYRQNGLMRDKTSGNLNSLSNGMMRIKSSTKLFTIHSPKEQSHNSSDSFSQLSTGDSAYPVEAFKQRAVKEFHRKISIYDMNHESKGLRNWGPRVPKHTKLTYEPPIGSKVVYSPPNQDSSRGQNFIKKTRPKVTNYHQSKDSVVSDCSENITADEGFAITFPKESPIQGSRINYLPVNKPFNRKEYIKPQSMLNPASRYSYLQVRKNRPELYSRVN</sequence>
<keyword evidence="3" id="KW-1185">Reference proteome</keyword>
<feature type="compositionally biased region" description="Polar residues" evidence="1">
    <location>
        <begin position="209"/>
        <end position="221"/>
    </location>
</feature>
<reference evidence="2" key="1">
    <citation type="submission" date="2023-07" db="EMBL/GenBank/DDBJ databases">
        <authorList>
            <consortium name="AG Swart"/>
            <person name="Singh M."/>
            <person name="Singh A."/>
            <person name="Seah K."/>
            <person name="Emmerich C."/>
        </authorList>
    </citation>
    <scope>NUCLEOTIDE SEQUENCE</scope>
    <source>
        <strain evidence="2">DP1</strain>
    </source>
</reference>
<organism evidence="2 3">
    <name type="scientific">Euplotes crassus</name>
    <dbReference type="NCBI Taxonomy" id="5936"/>
    <lineage>
        <taxon>Eukaryota</taxon>
        <taxon>Sar</taxon>
        <taxon>Alveolata</taxon>
        <taxon>Ciliophora</taxon>
        <taxon>Intramacronucleata</taxon>
        <taxon>Spirotrichea</taxon>
        <taxon>Hypotrichia</taxon>
        <taxon>Euplotida</taxon>
        <taxon>Euplotidae</taxon>
        <taxon>Moneuplotes</taxon>
    </lineage>
</organism>
<evidence type="ECO:0000313" key="3">
    <source>
        <dbReference type="Proteomes" id="UP001295684"/>
    </source>
</evidence>
<gene>
    <name evidence="2" type="ORF">ECRASSUSDP1_LOCUS4003</name>
</gene>
<proteinExistence type="predicted"/>
<dbReference type="AlphaFoldDB" id="A0AAD1U8P0"/>
<feature type="region of interest" description="Disordered" evidence="1">
    <location>
        <begin position="355"/>
        <end position="390"/>
    </location>
</feature>
<name>A0AAD1U8P0_EUPCR</name>
<evidence type="ECO:0000313" key="2">
    <source>
        <dbReference type="EMBL" id="CAI2362677.1"/>
    </source>
</evidence>
<protein>
    <submittedName>
        <fullName evidence="2">Uncharacterized protein</fullName>
    </submittedName>
</protein>
<comment type="caution">
    <text evidence="2">The sequence shown here is derived from an EMBL/GenBank/DDBJ whole genome shotgun (WGS) entry which is preliminary data.</text>
</comment>
<dbReference type="Proteomes" id="UP001295684">
    <property type="component" value="Unassembled WGS sequence"/>
</dbReference>
<feature type="compositionally biased region" description="Polar residues" evidence="1">
    <location>
        <begin position="364"/>
        <end position="373"/>
    </location>
</feature>
<dbReference type="EMBL" id="CAMPGE010003830">
    <property type="protein sequence ID" value="CAI2362677.1"/>
    <property type="molecule type" value="Genomic_DNA"/>
</dbReference>
<feature type="region of interest" description="Disordered" evidence="1">
    <location>
        <begin position="82"/>
        <end position="101"/>
    </location>
</feature>
<feature type="region of interest" description="Disordered" evidence="1">
    <location>
        <begin position="209"/>
        <end position="241"/>
    </location>
</feature>
<evidence type="ECO:0000256" key="1">
    <source>
        <dbReference type="SAM" id="MobiDB-lite"/>
    </source>
</evidence>